<dbReference type="PANTHER" id="PTHR45784:SF3">
    <property type="entry name" value="C-TYPE LECTIN DOMAIN FAMILY 4 MEMBER K-LIKE-RELATED"/>
    <property type="match status" value="1"/>
</dbReference>
<evidence type="ECO:0000256" key="1">
    <source>
        <dbReference type="SAM" id="SignalP"/>
    </source>
</evidence>
<dbReference type="EMBL" id="VOFY01000006">
    <property type="protein sequence ID" value="KAA8591522.1"/>
    <property type="molecule type" value="Genomic_DNA"/>
</dbReference>
<feature type="non-terminal residue" evidence="3">
    <location>
        <position position="204"/>
    </location>
</feature>
<dbReference type="InterPro" id="IPR016186">
    <property type="entry name" value="C-type_lectin-like/link_sf"/>
</dbReference>
<feature type="chain" id="PRO_5023903336" description="C-type lectin domain-containing protein" evidence="1">
    <location>
        <begin position="24"/>
        <end position="204"/>
    </location>
</feature>
<name>A0A5J5DDY8_9PERO</name>
<dbReference type="InterPro" id="IPR001304">
    <property type="entry name" value="C-type_lectin-like"/>
</dbReference>
<keyword evidence="1" id="KW-0732">Signal</keyword>
<protein>
    <recommendedName>
        <fullName evidence="2">C-type lectin domain-containing protein</fullName>
    </recommendedName>
</protein>
<evidence type="ECO:0000259" key="2">
    <source>
        <dbReference type="PROSITE" id="PS50041"/>
    </source>
</evidence>
<organism evidence="3 4">
    <name type="scientific">Etheostoma spectabile</name>
    <name type="common">orangethroat darter</name>
    <dbReference type="NCBI Taxonomy" id="54343"/>
    <lineage>
        <taxon>Eukaryota</taxon>
        <taxon>Metazoa</taxon>
        <taxon>Chordata</taxon>
        <taxon>Craniata</taxon>
        <taxon>Vertebrata</taxon>
        <taxon>Euteleostomi</taxon>
        <taxon>Actinopterygii</taxon>
        <taxon>Neopterygii</taxon>
        <taxon>Teleostei</taxon>
        <taxon>Neoteleostei</taxon>
        <taxon>Acanthomorphata</taxon>
        <taxon>Eupercaria</taxon>
        <taxon>Perciformes</taxon>
        <taxon>Percoidei</taxon>
        <taxon>Percidae</taxon>
        <taxon>Etheostomatinae</taxon>
        <taxon>Etheostoma</taxon>
    </lineage>
</organism>
<dbReference type="SUPFAM" id="SSF56436">
    <property type="entry name" value="C-type lectin-like"/>
    <property type="match status" value="2"/>
</dbReference>
<comment type="caution">
    <text evidence="3">The sequence shown here is derived from an EMBL/GenBank/DDBJ whole genome shotgun (WGS) entry which is preliminary data.</text>
</comment>
<evidence type="ECO:0000313" key="4">
    <source>
        <dbReference type="Proteomes" id="UP000327493"/>
    </source>
</evidence>
<dbReference type="Pfam" id="PF00059">
    <property type="entry name" value="Lectin_C"/>
    <property type="match status" value="1"/>
</dbReference>
<accession>A0A5J5DDY8</accession>
<feature type="signal peptide" evidence="1">
    <location>
        <begin position="1"/>
        <end position="23"/>
    </location>
</feature>
<dbReference type="PANTHER" id="PTHR45784">
    <property type="entry name" value="C-TYPE LECTIN DOMAIN FAMILY 20 MEMBER A-RELATED"/>
    <property type="match status" value="1"/>
</dbReference>
<reference evidence="3 4" key="1">
    <citation type="submission" date="2019-08" db="EMBL/GenBank/DDBJ databases">
        <title>A chromosome-level genome assembly, high-density linkage maps, and genome scans reveal the genomic architecture of hybrid incompatibilities underlying speciation via character displacement in darters (Percidae: Etheostominae).</title>
        <authorList>
            <person name="Moran R.L."/>
            <person name="Catchen J.M."/>
            <person name="Fuller R.C."/>
        </authorList>
    </citation>
    <scope>NUCLEOTIDE SEQUENCE [LARGE SCALE GENOMIC DNA]</scope>
    <source>
        <strain evidence="3">EspeVRDwgs_2016</strain>
        <tissue evidence="3">Muscle</tissue>
    </source>
</reference>
<dbReference type="Gene3D" id="3.10.100.10">
    <property type="entry name" value="Mannose-Binding Protein A, subunit A"/>
    <property type="match status" value="2"/>
</dbReference>
<proteinExistence type="predicted"/>
<dbReference type="AlphaFoldDB" id="A0A5J5DDY8"/>
<feature type="domain" description="C-type lectin" evidence="2">
    <location>
        <begin position="16"/>
        <end position="144"/>
    </location>
</feature>
<gene>
    <name evidence="3" type="ORF">FQN60_016896</name>
</gene>
<keyword evidence="4" id="KW-1185">Reference proteome</keyword>
<dbReference type="SMART" id="SM00034">
    <property type="entry name" value="CLECT"/>
    <property type="match status" value="1"/>
</dbReference>
<dbReference type="PROSITE" id="PS50041">
    <property type="entry name" value="C_TYPE_LECTIN_2"/>
    <property type="match status" value="1"/>
</dbReference>
<dbReference type="InterPro" id="IPR016187">
    <property type="entry name" value="CTDL_fold"/>
</dbReference>
<sequence>MRIKTSSELMLFFPFFAALCLEAFNVETTVYCPYQKMNWTEARLYCQKNHIDLANWNTVDEFMLADFLLHIEVQQAWIGLLRDPGNASAWRWINVKSGKGISGGDLSQSSYWADGEPSSHCAAVKENSKWYSLSCSDGHGLYCLENGKINYYSKNLTWYSASQYCKTESKGDLATITMRNTNELMRPGWIGLHREAGETWRWIG</sequence>
<evidence type="ECO:0000313" key="3">
    <source>
        <dbReference type="EMBL" id="KAA8591522.1"/>
    </source>
</evidence>
<dbReference type="Proteomes" id="UP000327493">
    <property type="component" value="Chromosome 6"/>
</dbReference>